<gene>
    <name evidence="2" type="ORF">LCGC14_1060500</name>
</gene>
<protein>
    <recommendedName>
        <fullName evidence="1">Flagellar Assembly Protein A N-terminal region domain-containing protein</fullName>
    </recommendedName>
</protein>
<organism evidence="2">
    <name type="scientific">marine sediment metagenome</name>
    <dbReference type="NCBI Taxonomy" id="412755"/>
    <lineage>
        <taxon>unclassified sequences</taxon>
        <taxon>metagenomes</taxon>
        <taxon>ecological metagenomes</taxon>
    </lineage>
</organism>
<evidence type="ECO:0000259" key="1">
    <source>
        <dbReference type="Pfam" id="PF20250"/>
    </source>
</evidence>
<dbReference type="InterPro" id="IPR046865">
    <property type="entry name" value="FapA_b_solenoid"/>
</dbReference>
<dbReference type="AlphaFoldDB" id="A0A0F9QS45"/>
<comment type="caution">
    <text evidence="2">The sequence shown here is derived from an EMBL/GenBank/DDBJ whole genome shotgun (WGS) entry which is preliminary data.</text>
</comment>
<reference evidence="2" key="1">
    <citation type="journal article" date="2015" name="Nature">
        <title>Complex archaea that bridge the gap between prokaryotes and eukaryotes.</title>
        <authorList>
            <person name="Spang A."/>
            <person name="Saw J.H."/>
            <person name="Jorgensen S.L."/>
            <person name="Zaremba-Niedzwiedzka K."/>
            <person name="Martijn J."/>
            <person name="Lind A.E."/>
            <person name="van Eijk R."/>
            <person name="Schleper C."/>
            <person name="Guy L."/>
            <person name="Ettema T.J."/>
        </authorList>
    </citation>
    <scope>NUCLEOTIDE SEQUENCE</scope>
</reference>
<dbReference type="InterPro" id="IPR046866">
    <property type="entry name" value="FapA_N"/>
</dbReference>
<sequence length="257" mass="28308">MEEAQKEFNLRVTEDGMAVLLDCDITTDELDSLVVTIGNELKALDIKKPPDQKKLKEQLNRAAEENPHLVDFVLIKGKPPVPPQHGQVFWAGDFFTTGFVVDSKTGRADYRQKAAHESVTKGMLLARQIPVQNGKDGENVFGKPIPAEKPIEYYPKVGKNVRFNLQENTYSAETNGRVRLSNDVLSVDEVYVIEENVDITTGNISHTGAVVVNKDVLNGAKIEAVGNIEVHGIIENAEIRTGGDLTVHGGIRQSEDH</sequence>
<dbReference type="Pfam" id="PF03961">
    <property type="entry name" value="FapA"/>
    <property type="match status" value="1"/>
</dbReference>
<dbReference type="InterPro" id="IPR005646">
    <property type="entry name" value="FapA"/>
</dbReference>
<feature type="non-terminal residue" evidence="2">
    <location>
        <position position="257"/>
    </location>
</feature>
<accession>A0A0F9QS45</accession>
<proteinExistence type="predicted"/>
<evidence type="ECO:0000313" key="2">
    <source>
        <dbReference type="EMBL" id="KKN08073.1"/>
    </source>
</evidence>
<feature type="domain" description="Flagellar Assembly Protein A N-terminal region" evidence="1">
    <location>
        <begin position="9"/>
        <end position="182"/>
    </location>
</feature>
<dbReference type="Pfam" id="PF20250">
    <property type="entry name" value="FapA_N"/>
    <property type="match status" value="1"/>
</dbReference>
<dbReference type="EMBL" id="LAZR01004498">
    <property type="protein sequence ID" value="KKN08073.1"/>
    <property type="molecule type" value="Genomic_DNA"/>
</dbReference>
<name>A0A0F9QS45_9ZZZZ</name>
<dbReference type="PANTHER" id="PTHR38032:SF1">
    <property type="entry name" value="RNA-BINDING PROTEIN KHPB N-TERMINAL DOMAIN-CONTAINING PROTEIN"/>
    <property type="match status" value="1"/>
</dbReference>
<dbReference type="PANTHER" id="PTHR38032">
    <property type="entry name" value="POLYMERASE-RELATED"/>
    <property type="match status" value="1"/>
</dbReference>